<protein>
    <recommendedName>
        <fullName evidence="2">DNA-binding phage zinc finger domain-containing protein</fullName>
    </recommendedName>
</protein>
<feature type="region of interest" description="Disordered" evidence="1">
    <location>
        <begin position="189"/>
        <end position="230"/>
    </location>
</feature>
<gene>
    <name evidence="3" type="ORF">GCM10009760_18710</name>
</gene>
<dbReference type="Pfam" id="PF24623">
    <property type="entry name" value="Phage_zn_bind_8"/>
    <property type="match status" value="1"/>
</dbReference>
<accession>A0ABP5KYG3</accession>
<dbReference type="EMBL" id="BAAANT010000008">
    <property type="protein sequence ID" value="GAA2137853.1"/>
    <property type="molecule type" value="Genomic_DNA"/>
</dbReference>
<feature type="compositionally biased region" description="Basic and acidic residues" evidence="1">
    <location>
        <begin position="214"/>
        <end position="230"/>
    </location>
</feature>
<evidence type="ECO:0000259" key="2">
    <source>
        <dbReference type="Pfam" id="PF24623"/>
    </source>
</evidence>
<reference evidence="4" key="1">
    <citation type="journal article" date="2019" name="Int. J. Syst. Evol. Microbiol.">
        <title>The Global Catalogue of Microorganisms (GCM) 10K type strain sequencing project: providing services to taxonomists for standard genome sequencing and annotation.</title>
        <authorList>
            <consortium name="The Broad Institute Genomics Platform"/>
            <consortium name="The Broad Institute Genome Sequencing Center for Infectious Disease"/>
            <person name="Wu L."/>
            <person name="Ma J."/>
        </authorList>
    </citation>
    <scope>NUCLEOTIDE SEQUENCE [LARGE SCALE GENOMIC DNA]</scope>
    <source>
        <strain evidence="4">JCM 14560</strain>
    </source>
</reference>
<feature type="domain" description="DNA-binding phage zinc finger" evidence="2">
    <location>
        <begin position="157"/>
        <end position="225"/>
    </location>
</feature>
<evidence type="ECO:0000313" key="3">
    <source>
        <dbReference type="EMBL" id="GAA2137853.1"/>
    </source>
</evidence>
<dbReference type="InterPro" id="IPR056911">
    <property type="entry name" value="Phage_Znf_bind_put"/>
</dbReference>
<comment type="caution">
    <text evidence="3">The sequence shown here is derived from an EMBL/GenBank/DDBJ whole genome shotgun (WGS) entry which is preliminary data.</text>
</comment>
<evidence type="ECO:0000256" key="1">
    <source>
        <dbReference type="SAM" id="MobiDB-lite"/>
    </source>
</evidence>
<proteinExistence type="predicted"/>
<dbReference type="RefSeq" id="WP_344462787.1">
    <property type="nucleotide sequence ID" value="NZ_BAAANT010000008.1"/>
</dbReference>
<keyword evidence="4" id="KW-1185">Reference proteome</keyword>
<evidence type="ECO:0000313" key="4">
    <source>
        <dbReference type="Proteomes" id="UP001422759"/>
    </source>
</evidence>
<name>A0ABP5KYG3_9ACTN</name>
<organism evidence="3 4">
    <name type="scientific">Kitasatospora kazusensis</name>
    <dbReference type="NCBI Taxonomy" id="407974"/>
    <lineage>
        <taxon>Bacteria</taxon>
        <taxon>Bacillati</taxon>
        <taxon>Actinomycetota</taxon>
        <taxon>Actinomycetes</taxon>
        <taxon>Kitasatosporales</taxon>
        <taxon>Streptomycetaceae</taxon>
        <taxon>Kitasatospora</taxon>
    </lineage>
</organism>
<sequence length="230" mass="24732">MTPNEVAALLAYVAELDPRTANSNQDEAGEQLRRWCDLLRDVPATAPDGWDAAAVVRQHVTESPFPILAVDVTRPWIAHRRSLLARHTDPAPPVDPDDVAGWQAAIRAQREAVATGRAAPSASRELTSGAPHAEVAARIAAAGSPLPVGAADALRPYRPAKAAREAATSEGRPDELSVVCPWCRAPVGEQCRRRTNRGPDRAGSWHRRATVHPSRREAAAARLDRKESAA</sequence>
<dbReference type="Proteomes" id="UP001422759">
    <property type="component" value="Unassembled WGS sequence"/>
</dbReference>